<protein>
    <recommendedName>
        <fullName evidence="1">Reverse transcriptase domain-containing protein</fullName>
    </recommendedName>
</protein>
<dbReference type="InterPro" id="IPR000477">
    <property type="entry name" value="RT_dom"/>
</dbReference>
<gene>
    <name evidence="2" type="ORF">LTRI10_LOCUS19775</name>
</gene>
<evidence type="ECO:0000313" key="2">
    <source>
        <dbReference type="EMBL" id="CAL1378176.1"/>
    </source>
</evidence>
<dbReference type="PANTHER" id="PTHR46890:SF48">
    <property type="entry name" value="RNA-DIRECTED DNA POLYMERASE"/>
    <property type="match status" value="1"/>
</dbReference>
<accession>A0AAV2DWZ4</accession>
<dbReference type="Pfam" id="PF00078">
    <property type="entry name" value="RVT_1"/>
    <property type="match status" value="1"/>
</dbReference>
<evidence type="ECO:0000313" key="3">
    <source>
        <dbReference type="Proteomes" id="UP001497516"/>
    </source>
</evidence>
<dbReference type="InterPro" id="IPR052343">
    <property type="entry name" value="Retrotransposon-Effector_Assoc"/>
</dbReference>
<reference evidence="2 3" key="1">
    <citation type="submission" date="2024-04" db="EMBL/GenBank/DDBJ databases">
        <authorList>
            <person name="Fracassetti M."/>
        </authorList>
    </citation>
    <scope>NUCLEOTIDE SEQUENCE [LARGE SCALE GENOMIC DNA]</scope>
</reference>
<evidence type="ECO:0000259" key="1">
    <source>
        <dbReference type="Pfam" id="PF00078"/>
    </source>
</evidence>
<proteinExistence type="predicted"/>
<dbReference type="AlphaFoldDB" id="A0AAV2DWZ4"/>
<organism evidence="2 3">
    <name type="scientific">Linum trigynum</name>
    <dbReference type="NCBI Taxonomy" id="586398"/>
    <lineage>
        <taxon>Eukaryota</taxon>
        <taxon>Viridiplantae</taxon>
        <taxon>Streptophyta</taxon>
        <taxon>Embryophyta</taxon>
        <taxon>Tracheophyta</taxon>
        <taxon>Spermatophyta</taxon>
        <taxon>Magnoliopsida</taxon>
        <taxon>eudicotyledons</taxon>
        <taxon>Gunneridae</taxon>
        <taxon>Pentapetalae</taxon>
        <taxon>rosids</taxon>
        <taxon>fabids</taxon>
        <taxon>Malpighiales</taxon>
        <taxon>Linaceae</taxon>
        <taxon>Linum</taxon>
    </lineage>
</organism>
<name>A0AAV2DWZ4_9ROSI</name>
<keyword evidence="3" id="KW-1185">Reference proteome</keyword>
<dbReference type="Proteomes" id="UP001497516">
    <property type="component" value="Chromosome 3"/>
</dbReference>
<dbReference type="EMBL" id="OZ034816">
    <property type="protein sequence ID" value="CAL1378176.1"/>
    <property type="molecule type" value="Genomic_DNA"/>
</dbReference>
<dbReference type="PANTHER" id="PTHR46890">
    <property type="entry name" value="NON-LTR RETROLELEMENT REVERSE TRANSCRIPTASE-LIKE PROTEIN-RELATED"/>
    <property type="match status" value="1"/>
</dbReference>
<sequence length="321" mass="37166">MFRLWERLKRLRHLLYDLSRAGTTNSLRNIKTLQHEIETIKLSQPIDWEKIKTLESELARQWEAEELYWQQKSRVHWLKKGDKNTSYFHIVTRMRRKRNFVVGLRNAEGAWVTDEPGKAGIATNFYQHLFTSETQISNMVDRVADLPIERTVAPEINASLTAVVLPGEVRKTIFAMGSKQAPGSDGFTGKFFKSFWDIVGASVVEAVCSFFETSKLLRSFNHAWLTLIPKVESVENMRQLRPISLCPFVYKTITKIMAERLAGFLPLIVSEGQNAFIRDRQIIENILLGHELMHYLKIKSRGKKGYMALKVDMEKAYDRVE</sequence>
<feature type="domain" description="Reverse transcriptase" evidence="1">
    <location>
        <begin position="229"/>
        <end position="321"/>
    </location>
</feature>